<evidence type="ECO:0000256" key="4">
    <source>
        <dbReference type="ARBA" id="ARBA00022692"/>
    </source>
</evidence>
<dbReference type="NCBIfam" id="TIGR04057">
    <property type="entry name" value="SusC_RagA_signa"/>
    <property type="match status" value="1"/>
</dbReference>
<organism evidence="13 14">
    <name type="scientific">Chitinophaga horti</name>
    <dbReference type="NCBI Taxonomy" id="2920382"/>
    <lineage>
        <taxon>Bacteria</taxon>
        <taxon>Pseudomonadati</taxon>
        <taxon>Bacteroidota</taxon>
        <taxon>Chitinophagia</taxon>
        <taxon>Chitinophagales</taxon>
        <taxon>Chitinophagaceae</taxon>
        <taxon>Chitinophaga</taxon>
    </lineage>
</organism>
<evidence type="ECO:0000256" key="8">
    <source>
        <dbReference type="PROSITE-ProRule" id="PRU01360"/>
    </source>
</evidence>
<protein>
    <submittedName>
        <fullName evidence="13">SusC/RagA family TonB-linked outer membrane protein</fullName>
    </submittedName>
</protein>
<keyword evidence="14" id="KW-1185">Reference proteome</keyword>
<keyword evidence="2 8" id="KW-0813">Transport</keyword>
<dbReference type="PROSITE" id="PS52016">
    <property type="entry name" value="TONB_DEPENDENT_REC_3"/>
    <property type="match status" value="1"/>
</dbReference>
<dbReference type="Proteomes" id="UP001162741">
    <property type="component" value="Chromosome"/>
</dbReference>
<dbReference type="InterPro" id="IPR008969">
    <property type="entry name" value="CarboxyPept-like_regulatory"/>
</dbReference>
<evidence type="ECO:0000256" key="6">
    <source>
        <dbReference type="ARBA" id="ARBA00023136"/>
    </source>
</evidence>
<dbReference type="InterPro" id="IPR039426">
    <property type="entry name" value="TonB-dep_rcpt-like"/>
</dbReference>
<evidence type="ECO:0000313" key="14">
    <source>
        <dbReference type="Proteomes" id="UP001162741"/>
    </source>
</evidence>
<evidence type="ECO:0000259" key="11">
    <source>
        <dbReference type="Pfam" id="PF00593"/>
    </source>
</evidence>
<dbReference type="Gene3D" id="2.60.40.1120">
    <property type="entry name" value="Carboxypeptidase-like, regulatory domain"/>
    <property type="match status" value="1"/>
</dbReference>
<evidence type="ECO:0000256" key="7">
    <source>
        <dbReference type="ARBA" id="ARBA00023237"/>
    </source>
</evidence>
<comment type="subcellular location">
    <subcellularLocation>
        <location evidence="1 8">Cell outer membrane</location>
        <topology evidence="1 8">Multi-pass membrane protein</topology>
    </subcellularLocation>
</comment>
<dbReference type="InterPro" id="IPR036942">
    <property type="entry name" value="Beta-barrel_TonB_sf"/>
</dbReference>
<proteinExistence type="inferred from homology"/>
<keyword evidence="5 9" id="KW-0798">TonB box</keyword>
<dbReference type="InterPro" id="IPR037066">
    <property type="entry name" value="Plug_dom_sf"/>
</dbReference>
<comment type="similarity">
    <text evidence="8 9">Belongs to the TonB-dependent receptor family.</text>
</comment>
<evidence type="ECO:0000256" key="1">
    <source>
        <dbReference type="ARBA" id="ARBA00004571"/>
    </source>
</evidence>
<keyword evidence="4 8" id="KW-0812">Transmembrane</keyword>
<feature type="domain" description="TonB-dependent receptor-like beta-barrel" evidence="11">
    <location>
        <begin position="429"/>
        <end position="998"/>
    </location>
</feature>
<dbReference type="Pfam" id="PF00593">
    <property type="entry name" value="TonB_dep_Rec_b-barrel"/>
    <property type="match status" value="1"/>
</dbReference>
<feature type="domain" description="TonB-dependent receptor plug" evidence="12">
    <location>
        <begin position="134"/>
        <end position="255"/>
    </location>
</feature>
<dbReference type="InterPro" id="IPR012910">
    <property type="entry name" value="Plug_dom"/>
</dbReference>
<dbReference type="Pfam" id="PF07715">
    <property type="entry name" value="Plug"/>
    <property type="match status" value="1"/>
</dbReference>
<accession>A0ABY6JAG5</accession>
<feature type="signal peptide" evidence="10">
    <location>
        <begin position="1"/>
        <end position="30"/>
    </location>
</feature>
<sequence>MDRTSTQWVKRFISCTIPLSLLAPAMVQQAKAVVPVHIVFYEDLVKGKVTDEKGQPLPGVTVKLKQNSKAVQTDGEGNFSIAVQPGEQVLIFSFIGFKTQEITVTSGREANVTLETDATHLSDVTVFGYYAKEKRGVTQAAAKMNASQLQVPVNNFDLLMSGRMAGVQVIAGSGLVGEAPAVRVRGASSISATSSSYPLVVIDGVPVNAGNTSALITYNPLNGLSAINPADIESIQVLKDAAAAALYGSRGAAGVILVTTKRGRPGASNITYHGDLGLVQPGNQVDVLNAAQYNMTINGIRANAGLTPLAAYGKNDDGSDRVVDTDWQDVLYRDGVVQQHQLSFSGGAEKYDYYGSGTYYNYDSYLRNNSLQRATGRLNASAQVKEWLRAGLNMQFARSYQSGISRVGGTHVNAIPRSFFTYFPNVWLHNADGSYYHGRGGNAAPLGTSIYPNPLATLEQNFEFQEVRKFLGNMYLEAKPVDGLTLRSQFNTDLTNSTENHFWHPKTPDGTAFNGLNNNGFGTYNTWSWYTTAQYERYFGDHHASLLAGMEFTRRKARAIRPFGYGIKDGTFQYLSQENYTTFGADGRFDYNDGLASYFAALNYDFRDKYFVTANMRLDYNSAFIGRNQRGLFPALSAGWRLTEEGFLENNRVLSELKLRGSYGVTGNSNIGYFPAAAMYQYANYADSSVLTISTPGNAALRWEKSRQLDFGAEASLWDGALNVTADWYVKNTKDLILANPVLSTVGMPGNMLLQNIGKLRTQGVELTLQAAPFRKGKWRWQSDFNISYSKNNVLATNRNGDQVAEGVSIARPGEELGTYNLLRFHGVDPTSGRAIFLNKDGDQRMYNPATASWTDPLTGQAATAITGADKVPLSGKTPYPKWQGGFYNTVSYGQFDFTLGLQYALDFYVYNQTLATLMDNSSAYNKSTEILKAWSKAGDRAAYPATYWNDAQSWQESSLWLEKGNYVRVKEMTLGYNVPGNWLRRAKIDRVRLYIQAQNPFLFTNYKGIDPEANANGNVNIGMGIDSFRPYIAKTWMAGVHISL</sequence>
<gene>
    <name evidence="13" type="ORF">MKQ68_08670</name>
</gene>
<evidence type="ECO:0000256" key="2">
    <source>
        <dbReference type="ARBA" id="ARBA00022448"/>
    </source>
</evidence>
<evidence type="ECO:0000256" key="3">
    <source>
        <dbReference type="ARBA" id="ARBA00022452"/>
    </source>
</evidence>
<dbReference type="SUPFAM" id="SSF56935">
    <property type="entry name" value="Porins"/>
    <property type="match status" value="1"/>
</dbReference>
<dbReference type="NCBIfam" id="TIGR04056">
    <property type="entry name" value="OMP_RagA_SusC"/>
    <property type="match status" value="1"/>
</dbReference>
<dbReference type="InterPro" id="IPR023997">
    <property type="entry name" value="TonB-dep_OMP_SusC/RagA_CS"/>
</dbReference>
<dbReference type="InterPro" id="IPR023996">
    <property type="entry name" value="TonB-dep_OMP_SusC/RagA"/>
</dbReference>
<keyword evidence="6 8" id="KW-0472">Membrane</keyword>
<dbReference type="EMBL" id="CP107006">
    <property type="protein sequence ID" value="UYQ95169.1"/>
    <property type="molecule type" value="Genomic_DNA"/>
</dbReference>
<dbReference type="Pfam" id="PF13715">
    <property type="entry name" value="CarbopepD_reg_2"/>
    <property type="match status" value="1"/>
</dbReference>
<keyword evidence="10" id="KW-0732">Signal</keyword>
<dbReference type="InterPro" id="IPR000531">
    <property type="entry name" value="Beta-barrel_TonB"/>
</dbReference>
<dbReference type="Gene3D" id="2.170.130.10">
    <property type="entry name" value="TonB-dependent receptor, plug domain"/>
    <property type="match status" value="1"/>
</dbReference>
<evidence type="ECO:0000259" key="12">
    <source>
        <dbReference type="Pfam" id="PF07715"/>
    </source>
</evidence>
<keyword evidence="3 8" id="KW-1134">Transmembrane beta strand</keyword>
<evidence type="ECO:0000256" key="10">
    <source>
        <dbReference type="SAM" id="SignalP"/>
    </source>
</evidence>
<keyword evidence="7 8" id="KW-0998">Cell outer membrane</keyword>
<dbReference type="Gene3D" id="2.40.170.20">
    <property type="entry name" value="TonB-dependent receptor, beta-barrel domain"/>
    <property type="match status" value="1"/>
</dbReference>
<evidence type="ECO:0000256" key="9">
    <source>
        <dbReference type="RuleBase" id="RU003357"/>
    </source>
</evidence>
<dbReference type="RefSeq" id="WP_264282948.1">
    <property type="nucleotide sequence ID" value="NZ_CP107006.1"/>
</dbReference>
<evidence type="ECO:0000313" key="13">
    <source>
        <dbReference type="EMBL" id="UYQ95169.1"/>
    </source>
</evidence>
<name>A0ABY6JAG5_9BACT</name>
<reference evidence="13" key="1">
    <citation type="submission" date="2022-10" db="EMBL/GenBank/DDBJ databases">
        <title>Chitinophaga sp. nov., isolated from soil.</title>
        <authorList>
            <person name="Jeon C.O."/>
        </authorList>
    </citation>
    <scope>NUCLEOTIDE SEQUENCE</scope>
    <source>
        <strain evidence="13">R8</strain>
    </source>
</reference>
<dbReference type="SUPFAM" id="SSF49464">
    <property type="entry name" value="Carboxypeptidase regulatory domain-like"/>
    <property type="match status" value="1"/>
</dbReference>
<feature type="chain" id="PRO_5046643816" evidence="10">
    <location>
        <begin position="31"/>
        <end position="1045"/>
    </location>
</feature>
<evidence type="ECO:0000256" key="5">
    <source>
        <dbReference type="ARBA" id="ARBA00023077"/>
    </source>
</evidence>